<dbReference type="PANTHER" id="PTHR48475:SF1">
    <property type="entry name" value="RNASE H TYPE-1 DOMAIN-CONTAINING PROTEIN"/>
    <property type="match status" value="1"/>
</dbReference>
<dbReference type="PANTHER" id="PTHR48475">
    <property type="entry name" value="RIBONUCLEASE H"/>
    <property type="match status" value="1"/>
</dbReference>
<dbReference type="PROSITE" id="PS50879">
    <property type="entry name" value="RNASE_H_1"/>
    <property type="match status" value="1"/>
</dbReference>
<dbReference type="CDD" id="cd09279">
    <property type="entry name" value="RNase_HI_like"/>
    <property type="match status" value="1"/>
</dbReference>
<evidence type="ECO:0000259" key="1">
    <source>
        <dbReference type="PROSITE" id="PS50879"/>
    </source>
</evidence>
<keyword evidence="3" id="KW-1185">Reference proteome</keyword>
<dbReference type="Pfam" id="PF13456">
    <property type="entry name" value="RVT_3"/>
    <property type="match status" value="1"/>
</dbReference>
<evidence type="ECO:0000313" key="3">
    <source>
        <dbReference type="Proteomes" id="UP000824469"/>
    </source>
</evidence>
<feature type="non-terminal residue" evidence="2">
    <location>
        <position position="89"/>
    </location>
</feature>
<comment type="caution">
    <text evidence="2">The sequence shown here is derived from an EMBL/GenBank/DDBJ whole genome shotgun (WGS) entry which is preliminary data.</text>
</comment>
<dbReference type="GO" id="GO:0004523">
    <property type="term" value="F:RNA-DNA hybrid ribonuclease activity"/>
    <property type="evidence" value="ECO:0007669"/>
    <property type="project" value="InterPro"/>
</dbReference>
<dbReference type="GO" id="GO:0003676">
    <property type="term" value="F:nucleic acid binding"/>
    <property type="evidence" value="ECO:0007669"/>
    <property type="project" value="InterPro"/>
</dbReference>
<name>A0AA38L7L7_TAXCH</name>
<dbReference type="AlphaFoldDB" id="A0AA38L7L7"/>
<protein>
    <recommendedName>
        <fullName evidence="1">RNase H type-1 domain-containing protein</fullName>
    </recommendedName>
</protein>
<dbReference type="Gene3D" id="3.30.420.10">
    <property type="entry name" value="Ribonuclease H-like superfamily/Ribonuclease H"/>
    <property type="match status" value="1"/>
</dbReference>
<sequence>KLFFDGSKFQQGGGVGFVMIPPWGASIPFTHKLNFECTNNMAEYEALVLGLQNAINLGTHHIDIFGDSELIINQVTGVYQCKNDILQKY</sequence>
<feature type="domain" description="RNase H type-1" evidence="1">
    <location>
        <begin position="1"/>
        <end position="89"/>
    </location>
</feature>
<evidence type="ECO:0000313" key="2">
    <source>
        <dbReference type="EMBL" id="KAH9314943.1"/>
    </source>
</evidence>
<dbReference type="Proteomes" id="UP000824469">
    <property type="component" value="Unassembled WGS sequence"/>
</dbReference>
<dbReference type="InterPro" id="IPR036397">
    <property type="entry name" value="RNaseH_sf"/>
</dbReference>
<dbReference type="SUPFAM" id="SSF53098">
    <property type="entry name" value="Ribonuclease H-like"/>
    <property type="match status" value="1"/>
</dbReference>
<feature type="non-terminal residue" evidence="2">
    <location>
        <position position="1"/>
    </location>
</feature>
<dbReference type="EMBL" id="JAHRHJ020000005">
    <property type="protein sequence ID" value="KAH9314943.1"/>
    <property type="molecule type" value="Genomic_DNA"/>
</dbReference>
<dbReference type="InterPro" id="IPR002156">
    <property type="entry name" value="RNaseH_domain"/>
</dbReference>
<gene>
    <name evidence="2" type="ORF">KI387_023570</name>
</gene>
<reference evidence="2 3" key="1">
    <citation type="journal article" date="2021" name="Nat. Plants">
        <title>The Taxus genome provides insights into paclitaxel biosynthesis.</title>
        <authorList>
            <person name="Xiong X."/>
            <person name="Gou J."/>
            <person name="Liao Q."/>
            <person name="Li Y."/>
            <person name="Zhou Q."/>
            <person name="Bi G."/>
            <person name="Li C."/>
            <person name="Du R."/>
            <person name="Wang X."/>
            <person name="Sun T."/>
            <person name="Guo L."/>
            <person name="Liang H."/>
            <person name="Lu P."/>
            <person name="Wu Y."/>
            <person name="Zhang Z."/>
            <person name="Ro D.K."/>
            <person name="Shang Y."/>
            <person name="Huang S."/>
            <person name="Yan J."/>
        </authorList>
    </citation>
    <scope>NUCLEOTIDE SEQUENCE [LARGE SCALE GENOMIC DNA]</scope>
    <source>
        <strain evidence="2">Ta-2019</strain>
    </source>
</reference>
<dbReference type="InterPro" id="IPR012337">
    <property type="entry name" value="RNaseH-like_sf"/>
</dbReference>
<accession>A0AA38L7L7</accession>
<organism evidence="2 3">
    <name type="scientific">Taxus chinensis</name>
    <name type="common">Chinese yew</name>
    <name type="synonym">Taxus wallichiana var. chinensis</name>
    <dbReference type="NCBI Taxonomy" id="29808"/>
    <lineage>
        <taxon>Eukaryota</taxon>
        <taxon>Viridiplantae</taxon>
        <taxon>Streptophyta</taxon>
        <taxon>Embryophyta</taxon>
        <taxon>Tracheophyta</taxon>
        <taxon>Spermatophyta</taxon>
        <taxon>Pinopsida</taxon>
        <taxon>Pinidae</taxon>
        <taxon>Conifers II</taxon>
        <taxon>Cupressales</taxon>
        <taxon>Taxaceae</taxon>
        <taxon>Taxus</taxon>
    </lineage>
</organism>
<proteinExistence type="predicted"/>